<evidence type="ECO:0000313" key="1">
    <source>
        <dbReference type="EMBL" id="CAB5224804.1"/>
    </source>
</evidence>
<gene>
    <name evidence="1" type="ORF">UFOVP740_12</name>
</gene>
<protein>
    <submittedName>
        <fullName evidence="1">Uncharacterized protein</fullName>
    </submittedName>
</protein>
<proteinExistence type="predicted"/>
<accession>A0A6J7XB25</accession>
<organism evidence="1">
    <name type="scientific">uncultured Caudovirales phage</name>
    <dbReference type="NCBI Taxonomy" id="2100421"/>
    <lineage>
        <taxon>Viruses</taxon>
        <taxon>Duplodnaviria</taxon>
        <taxon>Heunggongvirae</taxon>
        <taxon>Uroviricota</taxon>
        <taxon>Caudoviricetes</taxon>
        <taxon>Peduoviridae</taxon>
        <taxon>Maltschvirus</taxon>
        <taxon>Maltschvirus maltsch</taxon>
    </lineage>
</organism>
<dbReference type="EMBL" id="LR798337">
    <property type="protein sequence ID" value="CAB5224804.1"/>
    <property type="molecule type" value="Genomic_DNA"/>
</dbReference>
<name>A0A6J7XB25_9CAUD</name>
<sequence>MPSVDKPQILDGDTVRQMNDVEFEQYELDQAEAKKQSKVDATRAKLKQATLDKLGLTADEISALLS</sequence>
<reference evidence="1" key="1">
    <citation type="submission" date="2020-05" db="EMBL/GenBank/DDBJ databases">
        <authorList>
            <person name="Chiriac C."/>
            <person name="Salcher M."/>
            <person name="Ghai R."/>
            <person name="Kavagutti S V."/>
        </authorList>
    </citation>
    <scope>NUCLEOTIDE SEQUENCE</scope>
</reference>